<sequence>MVQCISSKTKLLGYSCFFNRLLFLTVNAFLRGSHDYLLSHSTAIVTQCPAAYIQTNREAFSRFLK</sequence>
<dbReference type="AlphaFoldDB" id="A0A0E9QTR7"/>
<dbReference type="EMBL" id="GBXM01088226">
    <property type="protein sequence ID" value="JAH20351.1"/>
    <property type="molecule type" value="Transcribed_RNA"/>
</dbReference>
<organism evidence="1">
    <name type="scientific">Anguilla anguilla</name>
    <name type="common">European freshwater eel</name>
    <name type="synonym">Muraena anguilla</name>
    <dbReference type="NCBI Taxonomy" id="7936"/>
    <lineage>
        <taxon>Eukaryota</taxon>
        <taxon>Metazoa</taxon>
        <taxon>Chordata</taxon>
        <taxon>Craniata</taxon>
        <taxon>Vertebrata</taxon>
        <taxon>Euteleostomi</taxon>
        <taxon>Actinopterygii</taxon>
        <taxon>Neopterygii</taxon>
        <taxon>Teleostei</taxon>
        <taxon>Anguilliformes</taxon>
        <taxon>Anguillidae</taxon>
        <taxon>Anguilla</taxon>
    </lineage>
</organism>
<proteinExistence type="predicted"/>
<accession>A0A0E9QTR7</accession>
<reference evidence="1" key="1">
    <citation type="submission" date="2014-11" db="EMBL/GenBank/DDBJ databases">
        <authorList>
            <person name="Amaro Gonzalez C."/>
        </authorList>
    </citation>
    <scope>NUCLEOTIDE SEQUENCE</scope>
</reference>
<protein>
    <submittedName>
        <fullName evidence="1">Uncharacterized protein</fullName>
    </submittedName>
</protein>
<evidence type="ECO:0000313" key="1">
    <source>
        <dbReference type="EMBL" id="JAH20351.1"/>
    </source>
</evidence>
<name>A0A0E9QTR7_ANGAN</name>
<reference evidence="1" key="2">
    <citation type="journal article" date="2015" name="Fish Shellfish Immunol.">
        <title>Early steps in the European eel (Anguilla anguilla)-Vibrio vulnificus interaction in the gills: Role of the RtxA13 toxin.</title>
        <authorList>
            <person name="Callol A."/>
            <person name="Pajuelo D."/>
            <person name="Ebbesson L."/>
            <person name="Teles M."/>
            <person name="MacKenzie S."/>
            <person name="Amaro C."/>
        </authorList>
    </citation>
    <scope>NUCLEOTIDE SEQUENCE</scope>
</reference>